<dbReference type="Pfam" id="PF12752">
    <property type="entry name" value="SUZ"/>
    <property type="match status" value="1"/>
</dbReference>
<feature type="compositionally biased region" description="Polar residues" evidence="1">
    <location>
        <begin position="125"/>
        <end position="137"/>
    </location>
</feature>
<feature type="domain" description="SUZ" evidence="2">
    <location>
        <begin position="282"/>
        <end position="365"/>
    </location>
</feature>
<feature type="compositionally biased region" description="Basic residues" evidence="1">
    <location>
        <begin position="194"/>
        <end position="207"/>
    </location>
</feature>
<feature type="compositionally biased region" description="Basic and acidic residues" evidence="1">
    <location>
        <begin position="26"/>
        <end position="41"/>
    </location>
</feature>
<evidence type="ECO:0000259" key="2">
    <source>
        <dbReference type="PROSITE" id="PS51673"/>
    </source>
</evidence>
<feature type="compositionally biased region" description="Polar residues" evidence="1">
    <location>
        <begin position="106"/>
        <end position="116"/>
    </location>
</feature>
<evidence type="ECO:0000313" key="4">
    <source>
        <dbReference type="Proteomes" id="UP000195012"/>
    </source>
</evidence>
<dbReference type="InterPro" id="IPR024771">
    <property type="entry name" value="SUZ"/>
</dbReference>
<dbReference type="PROSITE" id="PS51673">
    <property type="entry name" value="SUZ"/>
    <property type="match status" value="1"/>
</dbReference>
<name>A0A1Y3DTU4_PLAKN</name>
<feature type="compositionally biased region" description="Basic residues" evidence="1">
    <location>
        <begin position="928"/>
        <end position="941"/>
    </location>
</feature>
<feature type="region of interest" description="Disordered" evidence="1">
    <location>
        <begin position="1"/>
        <end position="52"/>
    </location>
</feature>
<feature type="region of interest" description="Disordered" evidence="1">
    <location>
        <begin position="783"/>
        <end position="959"/>
    </location>
</feature>
<evidence type="ECO:0000313" key="3">
    <source>
        <dbReference type="EMBL" id="OTN66865.1"/>
    </source>
</evidence>
<accession>A0A1Y3DTU4</accession>
<protein>
    <recommendedName>
        <fullName evidence="2">SUZ domain-containing protein</fullName>
    </recommendedName>
</protein>
<dbReference type="VEuPathDB" id="PlasmoDB:PKA1H_040007400"/>
<feature type="compositionally biased region" description="Basic and acidic residues" evidence="1">
    <location>
        <begin position="235"/>
        <end position="270"/>
    </location>
</feature>
<dbReference type="VEuPathDB" id="PlasmoDB:PKNH_0402700"/>
<gene>
    <name evidence="3" type="ORF">PKNOH_S08506400</name>
</gene>
<comment type="caution">
    <text evidence="3">The sequence shown here is derived from an EMBL/GenBank/DDBJ whole genome shotgun (WGS) entry which is preliminary data.</text>
</comment>
<dbReference type="OrthoDB" id="384341at2759"/>
<organism evidence="3 4">
    <name type="scientific">Plasmodium knowlesi</name>
    <dbReference type="NCBI Taxonomy" id="5850"/>
    <lineage>
        <taxon>Eukaryota</taxon>
        <taxon>Sar</taxon>
        <taxon>Alveolata</taxon>
        <taxon>Apicomplexa</taxon>
        <taxon>Aconoidasida</taxon>
        <taxon>Haemosporida</taxon>
        <taxon>Plasmodiidae</taxon>
        <taxon>Plasmodium</taxon>
        <taxon>Plasmodium (Plasmodium)</taxon>
    </lineage>
</organism>
<feature type="region of interest" description="Disordered" evidence="1">
    <location>
        <begin position="285"/>
        <end position="304"/>
    </location>
</feature>
<dbReference type="Proteomes" id="UP000195012">
    <property type="component" value="Unassembled WGS sequence"/>
</dbReference>
<feature type="region of interest" description="Disordered" evidence="1">
    <location>
        <begin position="94"/>
        <end position="277"/>
    </location>
</feature>
<feature type="compositionally biased region" description="Low complexity" evidence="1">
    <location>
        <begin position="949"/>
        <end position="959"/>
    </location>
</feature>
<dbReference type="AlphaFoldDB" id="A0A1Y3DTU4"/>
<dbReference type="eggNOG" id="ENOG502QXY8">
    <property type="taxonomic scope" value="Eukaryota"/>
</dbReference>
<evidence type="ECO:0000256" key="1">
    <source>
        <dbReference type="SAM" id="MobiDB-lite"/>
    </source>
</evidence>
<feature type="compositionally biased region" description="Polar residues" evidence="1">
    <location>
        <begin position="801"/>
        <end position="814"/>
    </location>
</feature>
<dbReference type="EMBL" id="NETL01000022">
    <property type="protein sequence ID" value="OTN66865.1"/>
    <property type="molecule type" value="Genomic_DNA"/>
</dbReference>
<proteinExistence type="predicted"/>
<feature type="region of interest" description="Disordered" evidence="1">
    <location>
        <begin position="320"/>
        <end position="341"/>
    </location>
</feature>
<reference evidence="3 4" key="1">
    <citation type="submission" date="2017-05" db="EMBL/GenBank/DDBJ databases">
        <title>PacBio assembly of a Plasmodium knowlesi genome sequence with Hi-C correction and manual annotation of the SICAvar gene family.</title>
        <authorList>
            <person name="Lapp S.A."/>
            <person name="Geraldo J.A."/>
            <person name="Chien J.-T."/>
            <person name="Ay F."/>
            <person name="Pakala S.B."/>
            <person name="Batugedara G."/>
            <person name="Humphrey J.C."/>
            <person name="Debarry J.D."/>
            <person name="Le Roch K.G."/>
            <person name="Galinski M.R."/>
            <person name="Kissinger J.C."/>
        </authorList>
    </citation>
    <scope>NUCLEOTIDE SEQUENCE [LARGE SCALE GENOMIC DNA]</scope>
    <source>
        <strain evidence="4">Malayan Strain Pk1 (A+)</strain>
    </source>
</reference>
<sequence length="1055" mass="116407">MMGQSGKVSGHDTSYVDTPCPSSKDAINEKGGTKKSEEKVQRNSPNQNKNGTLAFVKSNFSNERSNNVTMVHEEGAHVGKHTCGQFLVELPSKTNTNAKVEERSNETGVNGTNITNADEKRKSRTPTNKITSPTPSAKTFAERMTHKRGTNEVGVNETRNNDGVFGEEDKPVVDTGAPQLGHPASDSQNISNEKKKKKKEKKKKKTNTLHGVRNETVNESIKEQEKGATSLQYDSWHEMDDSKGEDLSSPKTAIRTDKPNKRDSVVKDTQRGMGPTSVVMLNNEDIPASENDNRENPPDGWPKKKITLLKRNEMKYEKYTGRGNYPVGSTPAGGKNWHPDTSQKTLEQREKEYRKIRARIFSNFNKKKNSLKVPDDCIFKDSSNVIQDRPLATHFSMPIANPYSAPDNSVYGTVMNNNYDTTINNMYSCAINGSYASVNTNPYGSEFCNLPPGNHDGHIYTQSSMHIGRVNGTNDIPPPPPSFYPNGQTVFTSYMYDIQNQSGFSKTGASFPFSIESNANCYSHYKNMNCLPARGNISKRGKTKKTNNCTKGGDVRKDNQIGINQQELNSGHYNNGTYIDGMYPTGIYNNDAHKNGLYAYGLQSGIPPNDPVQGTALMNLTKQHNLINITHVETGSQMTNTIQLPNIGRAMFKGKHFTSLSKNMNQDICKKNKPPMDKGINSASRKKGGNGIHNNIVAPEIPRQIDFLHGGMENLQNTETLVNGGATSRRKKKENVRGVTATANAYPMKNTNLVNTPPSNCLTNDEDLWGNINQRTIDDVESAKGKRIQPGTPPFSVNEGMHTTNQQHSCTAQSEGIPEEQFEQGANEEGTVGAQNGTKREQKNACPVQVNVRNEGQGRNDAQWEGEGISPSQYSDSQPRRKNPSGGALTNTNDNKDTHTNVVCLDEGGKNKHSPNLDDITDNGETKGKKKKNNRRRKKKNVQNGTAKGTVTTMGSSMGSSTGPVINILSTSAMVPPTVNPHAANGSMTSTTYLQNQGATLGRRNHPLQKYSDPLLAIDELEYCRDISLYERRFDRGNNTLENSKRYDVDFPSLY</sequence>
<feature type="compositionally biased region" description="Polar residues" evidence="1">
    <location>
        <begin position="42"/>
        <end position="51"/>
    </location>
</feature>
<dbReference type="VEuPathDB" id="PlasmoDB:PKNOH_S08506400"/>